<reference evidence="8 9" key="1">
    <citation type="submission" date="2018-09" db="EMBL/GenBank/DDBJ databases">
        <authorList>
            <person name="Zhu H."/>
        </authorList>
    </citation>
    <scope>NUCLEOTIDE SEQUENCE [LARGE SCALE GENOMIC DNA]</scope>
    <source>
        <strain evidence="8 9">K1S02-6</strain>
    </source>
</reference>
<evidence type="ECO:0000256" key="1">
    <source>
        <dbReference type="ARBA" id="ARBA00004141"/>
    </source>
</evidence>
<dbReference type="InterPro" id="IPR036513">
    <property type="entry name" value="STAS_dom_sf"/>
</dbReference>
<feature type="transmembrane region" description="Helical" evidence="6">
    <location>
        <begin position="230"/>
        <end position="256"/>
    </location>
</feature>
<protein>
    <submittedName>
        <fullName evidence="8">SulP family inorganic anion transporter</fullName>
    </submittedName>
</protein>
<feature type="transmembrane region" description="Helical" evidence="6">
    <location>
        <begin position="43"/>
        <end position="63"/>
    </location>
</feature>
<comment type="subcellular location">
    <subcellularLocation>
        <location evidence="1">Membrane</location>
        <topology evidence="1">Multi-pass membrane protein</topology>
    </subcellularLocation>
</comment>
<evidence type="ECO:0000259" key="7">
    <source>
        <dbReference type="PROSITE" id="PS50801"/>
    </source>
</evidence>
<dbReference type="PANTHER" id="PTHR11814">
    <property type="entry name" value="SULFATE TRANSPORTER"/>
    <property type="match status" value="1"/>
</dbReference>
<dbReference type="PROSITE" id="PS50801">
    <property type="entry name" value="STAS"/>
    <property type="match status" value="1"/>
</dbReference>
<dbReference type="InterPro" id="IPR001902">
    <property type="entry name" value="SLC26A/SulP_fam"/>
</dbReference>
<accession>A0A418XED0</accession>
<evidence type="ECO:0000256" key="3">
    <source>
        <dbReference type="ARBA" id="ARBA00022989"/>
    </source>
</evidence>
<feature type="transmembrane region" description="Helical" evidence="6">
    <location>
        <begin position="198"/>
        <end position="218"/>
    </location>
</feature>
<dbReference type="SUPFAM" id="SSF52091">
    <property type="entry name" value="SpoIIaa-like"/>
    <property type="match status" value="1"/>
</dbReference>
<dbReference type="AlphaFoldDB" id="A0A418XED0"/>
<organism evidence="8 9">
    <name type="scientific">Pseudomonas cavernicola</name>
    <dbReference type="NCBI Taxonomy" id="2320866"/>
    <lineage>
        <taxon>Bacteria</taxon>
        <taxon>Pseudomonadati</taxon>
        <taxon>Pseudomonadota</taxon>
        <taxon>Gammaproteobacteria</taxon>
        <taxon>Pseudomonadales</taxon>
        <taxon>Pseudomonadaceae</taxon>
        <taxon>Pseudomonas</taxon>
    </lineage>
</organism>
<feature type="transmembrane region" description="Helical" evidence="6">
    <location>
        <begin position="69"/>
        <end position="89"/>
    </location>
</feature>
<dbReference type="EMBL" id="QYUR01000003">
    <property type="protein sequence ID" value="RJG10876.1"/>
    <property type="molecule type" value="Genomic_DNA"/>
</dbReference>
<evidence type="ECO:0000256" key="2">
    <source>
        <dbReference type="ARBA" id="ARBA00022692"/>
    </source>
</evidence>
<evidence type="ECO:0000256" key="4">
    <source>
        <dbReference type="ARBA" id="ARBA00023136"/>
    </source>
</evidence>
<feature type="domain" description="STAS" evidence="7">
    <location>
        <begin position="460"/>
        <end position="573"/>
    </location>
</feature>
<feature type="transmembrane region" description="Helical" evidence="6">
    <location>
        <begin position="156"/>
        <end position="178"/>
    </location>
</feature>
<dbReference type="GO" id="GO:0016020">
    <property type="term" value="C:membrane"/>
    <property type="evidence" value="ECO:0007669"/>
    <property type="project" value="UniProtKB-SubCell"/>
</dbReference>
<dbReference type="InterPro" id="IPR002645">
    <property type="entry name" value="STAS_dom"/>
</dbReference>
<dbReference type="OrthoDB" id="9769739at2"/>
<dbReference type="Proteomes" id="UP000284021">
    <property type="component" value="Unassembled WGS sequence"/>
</dbReference>
<feature type="transmembrane region" description="Helical" evidence="6">
    <location>
        <begin position="404"/>
        <end position="435"/>
    </location>
</feature>
<dbReference type="InterPro" id="IPR011547">
    <property type="entry name" value="SLC26A/SulP_dom"/>
</dbReference>
<evidence type="ECO:0000313" key="9">
    <source>
        <dbReference type="Proteomes" id="UP000284021"/>
    </source>
</evidence>
<feature type="transmembrane region" description="Helical" evidence="6">
    <location>
        <begin position="268"/>
        <end position="286"/>
    </location>
</feature>
<comment type="caution">
    <text evidence="8">The sequence shown here is derived from an EMBL/GenBank/DDBJ whole genome shotgun (WGS) entry which is preliminary data.</text>
</comment>
<evidence type="ECO:0000313" key="8">
    <source>
        <dbReference type="EMBL" id="RJG10876.1"/>
    </source>
</evidence>
<keyword evidence="9" id="KW-1185">Reference proteome</keyword>
<gene>
    <name evidence="8" type="ORF">D3879_14380</name>
</gene>
<feature type="transmembrane region" description="Helical" evidence="6">
    <location>
        <begin position="96"/>
        <end position="115"/>
    </location>
</feature>
<feature type="transmembrane region" description="Helical" evidence="6">
    <location>
        <begin position="121"/>
        <end position="144"/>
    </location>
</feature>
<name>A0A418XED0_9PSED</name>
<proteinExistence type="predicted"/>
<dbReference type="GO" id="GO:0008271">
    <property type="term" value="F:secondary active sulfate transmembrane transporter activity"/>
    <property type="evidence" value="ECO:0007669"/>
    <property type="project" value="InterPro"/>
</dbReference>
<keyword evidence="4 6" id="KW-0472">Membrane</keyword>
<dbReference type="RefSeq" id="WP_119955011.1">
    <property type="nucleotide sequence ID" value="NZ_QYUR01000003.1"/>
</dbReference>
<keyword evidence="3 6" id="KW-1133">Transmembrane helix</keyword>
<feature type="transmembrane region" description="Helical" evidence="6">
    <location>
        <begin position="373"/>
        <end position="392"/>
    </location>
</feature>
<dbReference type="Pfam" id="PF00916">
    <property type="entry name" value="Sulfate_transp"/>
    <property type="match status" value="1"/>
</dbReference>
<dbReference type="Gene3D" id="3.30.750.24">
    <property type="entry name" value="STAS domain"/>
    <property type="match status" value="1"/>
</dbReference>
<keyword evidence="2 6" id="KW-0812">Transmembrane</keyword>
<feature type="transmembrane region" description="Helical" evidence="6">
    <location>
        <begin position="347"/>
        <end position="367"/>
    </location>
</feature>
<dbReference type="PROSITE" id="PS01130">
    <property type="entry name" value="SLC26A"/>
    <property type="match status" value="1"/>
</dbReference>
<evidence type="ECO:0000256" key="6">
    <source>
        <dbReference type="SAM" id="Phobius"/>
    </source>
</evidence>
<dbReference type="Pfam" id="PF01740">
    <property type="entry name" value="STAS"/>
    <property type="match status" value="1"/>
</dbReference>
<dbReference type="NCBIfam" id="TIGR00815">
    <property type="entry name" value="sulP"/>
    <property type="match status" value="1"/>
</dbReference>
<evidence type="ECO:0000256" key="5">
    <source>
        <dbReference type="SAM" id="MobiDB-lite"/>
    </source>
</evidence>
<sequence length="580" mass="61028">MKQQGSEPHNRLHGSGAHGSRQHARGSVRLFALEWLRDYRQPWFRLDVIAGLTAAAVVIPKALAYATIAGLPVQVGLYTAFVPMLIYALFGTSRPLSVSTTTTIAILAGAALAEVSSGTPAALVTAAATLALLVGAILVLAGLLRLGFVANFISEPVLVGFKAGIGIVIVVDQIPKLLGIHIHKGSFIHNLLATFEGLPQASLPTVAMAVFTIAILLVMKRFAPRAPAPLVAVAIGIGAMSLFGLERFGVATVGVVPTGLPAVTLPDWQLLAQLWPAAMGIALMSFTETIAAGRAFAQSDEPTPQPNRELVATGLANIGGALLGAMPAGGGTTQTAVNRLAGARTQLAGLVTAALALGTILLLAPFIGLMPDATLAAVVIVYSVGLINPLEFREILTVRRTEFIWALVAMAGVVLLGTLQGIVVAIIVSLVALAYQVSDPPVHVLGRRPGSNVFRPRSDEHPEDESFPGLLMLRPEGRIFFANAERIGQKIQPLIAEASPKVMAFDLGGVFDLEYTALKMLTEAEKRLREKGVTLWLVGLNPGVLAMVKQSPLGQTLGLERMFFNLEEAVARYESAPAAV</sequence>
<dbReference type="CDD" id="cd07042">
    <property type="entry name" value="STAS_SulP_like_sulfate_transporter"/>
    <property type="match status" value="1"/>
</dbReference>
<dbReference type="InterPro" id="IPR018045">
    <property type="entry name" value="S04_transporter_CS"/>
</dbReference>
<feature type="region of interest" description="Disordered" evidence="5">
    <location>
        <begin position="1"/>
        <end position="21"/>
    </location>
</feature>